<evidence type="ECO:0008006" key="3">
    <source>
        <dbReference type="Google" id="ProtNLM"/>
    </source>
</evidence>
<evidence type="ECO:0000313" key="1">
    <source>
        <dbReference type="EMBL" id="RFD77416.1"/>
    </source>
</evidence>
<sequence>MKTLKNESKGCEINETQFFEDKDHEYSTFKEMTNLYAASMICNNSEEYFAMSCVAGKTIEKVDLNHLPKECIAVLDIPKDYVNNHHDYSDNWIENLRSLAPEFFEKYIDYINRDLDVKCKQEAFSAFDIFANQSIRNWNNMICKKEGNIVGYDLIMLPIAMFDNINVRDTLLVDLLDSKGEYYNIDSLLTLAFEPRTKEISKDLRCFLEEKFNEEHELPDICKALDVVNLLKAMACVVDGIPELKVQVYALMCYISWWFRLGDVEKYVEMALDIDPDCSMVRIVDNAYRNHVEPAWCKKFATPQEESNKESSLEDD</sequence>
<proteinExistence type="predicted"/>
<dbReference type="RefSeq" id="WP_116689473.1">
    <property type="nucleotide sequence ID" value="NZ_LRTT01000001.1"/>
</dbReference>
<organism evidence="1 2">
    <name type="scientific">Gardnerella vaginalis</name>
    <dbReference type="NCBI Taxonomy" id="2702"/>
    <lineage>
        <taxon>Bacteria</taxon>
        <taxon>Bacillati</taxon>
        <taxon>Actinomycetota</taxon>
        <taxon>Actinomycetes</taxon>
        <taxon>Bifidobacteriales</taxon>
        <taxon>Bifidobacteriaceae</taxon>
        <taxon>Gardnerella</taxon>
    </lineage>
</organism>
<dbReference type="EMBL" id="LRTT01000001">
    <property type="protein sequence ID" value="RFD77416.1"/>
    <property type="molecule type" value="Genomic_DNA"/>
</dbReference>
<accession>A0A3E1IWS8</accession>
<gene>
    <name evidence="1" type="ORF">AXE73_02100</name>
</gene>
<comment type="caution">
    <text evidence="1">The sequence shown here is derived from an EMBL/GenBank/DDBJ whole genome shotgun (WGS) entry which is preliminary data.</text>
</comment>
<dbReference type="AlphaFoldDB" id="A0A3E1IWS8"/>
<evidence type="ECO:0000313" key="2">
    <source>
        <dbReference type="Proteomes" id="UP000258533"/>
    </source>
</evidence>
<dbReference type="Proteomes" id="UP000258533">
    <property type="component" value="Unassembled WGS sequence"/>
</dbReference>
<reference evidence="1 2" key="1">
    <citation type="submission" date="2016-02" db="EMBL/GenBank/DDBJ databases">
        <title>Gardnerella vaginalis Subgroups Defined by cpn60 Sequencing and Sialidase Activity in Isolates from Canada, Belgium and Kenya.</title>
        <authorList>
            <person name="Schellenberg J."/>
            <person name="Paramel Jayaprakash T."/>
            <person name="Withana Gamage N."/>
            <person name="Patterson M.H."/>
            <person name="Vaneechoutte M."/>
            <person name="Hill J.E."/>
        </authorList>
    </citation>
    <scope>NUCLEOTIDE SEQUENCE [LARGE SCALE GENOMIC DNA]</scope>
    <source>
        <strain evidence="1 2">N144</strain>
    </source>
</reference>
<protein>
    <recommendedName>
        <fullName evidence="3">DUF4192 domain-containing protein</fullName>
    </recommendedName>
</protein>
<name>A0A3E1IWS8_GARVA</name>